<proteinExistence type="predicted"/>
<evidence type="ECO:0000313" key="2">
    <source>
        <dbReference type="Proteomes" id="UP000324800"/>
    </source>
</evidence>
<name>A0A5J4W8S1_9EUKA</name>
<dbReference type="EMBL" id="SNRW01002918">
    <property type="protein sequence ID" value="KAA6391317.1"/>
    <property type="molecule type" value="Genomic_DNA"/>
</dbReference>
<sequence>MTKVSNPLNSVEINYIFSNENFTDNDKYERIQRIFSRIEQFRTSQIWSSFYEQVGRSIKKNLDRLTTQPQQALLRLLQIIVQIGLHNTIDLKNCNEINNFQRIDEKEILGRYPQIYYDKNRIIIRRLEKQDQFIKDLIFSGLSEKIDFLWTEKAKIVEEKEEEMPFSGLDVQLAHLFMLFNKDQIIRENIMDKFILIVDKNLTKLIKLIKELSVSQFSGEIYDEQFKDKVQISVMNGAWFLDSIADQYKQNSYSFISNLLLHEKYVELMHINCSLELDCPHRIALKPNYALMCLHNSILRLLEQSFGKSDYWKKLLVDKHDIFAHTAYFFIDSVNRLISLRKQQLIQNLEFHLNEVPYLSTVYQSIVLNKCFVDKEKGSIKLAAQIPQFIKALSQMLFYRAQNFSDADALMLAIEIQEQSRQYLNEFLKIGLIDNFDELDYQFAVTAVSLRNIAVCGGIVSQNDNNIRHSIDFITNIYRNTQKTSSFNQVASANVKLIKIVDEQAELEGQVEEIEGNLFRKNEPNSDYDEYLQEFAGFNDYNQQRLISRNIKDSALQFKRIITNVLKRQQQWDWY</sequence>
<dbReference type="AlphaFoldDB" id="A0A5J4W8S1"/>
<accession>A0A5J4W8S1</accession>
<evidence type="ECO:0000313" key="1">
    <source>
        <dbReference type="EMBL" id="KAA6391317.1"/>
    </source>
</evidence>
<comment type="caution">
    <text evidence="1">The sequence shown here is derived from an EMBL/GenBank/DDBJ whole genome shotgun (WGS) entry which is preliminary data.</text>
</comment>
<organism evidence="1 2">
    <name type="scientific">Streblomastix strix</name>
    <dbReference type="NCBI Taxonomy" id="222440"/>
    <lineage>
        <taxon>Eukaryota</taxon>
        <taxon>Metamonada</taxon>
        <taxon>Preaxostyla</taxon>
        <taxon>Oxymonadida</taxon>
        <taxon>Streblomastigidae</taxon>
        <taxon>Streblomastix</taxon>
    </lineage>
</organism>
<gene>
    <name evidence="1" type="ORF">EZS28_013156</name>
</gene>
<protein>
    <submittedName>
        <fullName evidence="1">Uncharacterized protein</fullName>
    </submittedName>
</protein>
<reference evidence="1 2" key="1">
    <citation type="submission" date="2019-03" db="EMBL/GenBank/DDBJ databases">
        <title>Single cell metagenomics reveals metabolic interactions within the superorganism composed of flagellate Streblomastix strix and complex community of Bacteroidetes bacteria on its surface.</title>
        <authorList>
            <person name="Treitli S.C."/>
            <person name="Kolisko M."/>
            <person name="Husnik F."/>
            <person name="Keeling P."/>
            <person name="Hampl V."/>
        </authorList>
    </citation>
    <scope>NUCLEOTIDE SEQUENCE [LARGE SCALE GENOMIC DNA]</scope>
    <source>
        <strain evidence="1">ST1C</strain>
    </source>
</reference>
<dbReference type="Proteomes" id="UP000324800">
    <property type="component" value="Unassembled WGS sequence"/>
</dbReference>